<reference evidence="1 2" key="1">
    <citation type="submission" date="2019-01" db="EMBL/GenBank/DDBJ databases">
        <authorList>
            <person name="Sayadi A."/>
        </authorList>
    </citation>
    <scope>NUCLEOTIDE SEQUENCE [LARGE SCALE GENOMIC DNA]</scope>
</reference>
<keyword evidence="2" id="KW-1185">Reference proteome</keyword>
<proteinExistence type="predicted"/>
<dbReference type="OrthoDB" id="7851174at2759"/>
<dbReference type="AlphaFoldDB" id="A0A653CMU9"/>
<dbReference type="EMBL" id="CAACVG010008118">
    <property type="protein sequence ID" value="VEN48596.1"/>
    <property type="molecule type" value="Genomic_DNA"/>
</dbReference>
<dbReference type="Proteomes" id="UP000410492">
    <property type="component" value="Unassembled WGS sequence"/>
</dbReference>
<organism evidence="1 2">
    <name type="scientific">Callosobruchus maculatus</name>
    <name type="common">Southern cowpea weevil</name>
    <name type="synonym">Pulse bruchid</name>
    <dbReference type="NCBI Taxonomy" id="64391"/>
    <lineage>
        <taxon>Eukaryota</taxon>
        <taxon>Metazoa</taxon>
        <taxon>Ecdysozoa</taxon>
        <taxon>Arthropoda</taxon>
        <taxon>Hexapoda</taxon>
        <taxon>Insecta</taxon>
        <taxon>Pterygota</taxon>
        <taxon>Neoptera</taxon>
        <taxon>Endopterygota</taxon>
        <taxon>Coleoptera</taxon>
        <taxon>Polyphaga</taxon>
        <taxon>Cucujiformia</taxon>
        <taxon>Chrysomeloidea</taxon>
        <taxon>Chrysomelidae</taxon>
        <taxon>Bruchinae</taxon>
        <taxon>Bruchini</taxon>
        <taxon>Callosobruchus</taxon>
    </lineage>
</organism>
<evidence type="ECO:0000313" key="2">
    <source>
        <dbReference type="Proteomes" id="UP000410492"/>
    </source>
</evidence>
<sequence>MFWYMLISINYELMFGLKKNILDIYVTPHCHRRRKHTMRLTSKRLHATLNTI</sequence>
<gene>
    <name evidence="1" type="ORF">CALMAC_LOCUS9986</name>
</gene>
<evidence type="ECO:0000313" key="1">
    <source>
        <dbReference type="EMBL" id="VEN48596.1"/>
    </source>
</evidence>
<accession>A0A653CMU9</accession>
<name>A0A653CMU9_CALMS</name>
<protein>
    <submittedName>
        <fullName evidence="1">Uncharacterized protein</fullName>
    </submittedName>
</protein>